<protein>
    <recommendedName>
        <fullName evidence="4">Hmc operon protein 4</fullName>
    </recommendedName>
</protein>
<dbReference type="EMBL" id="JAQIBD010000003">
    <property type="protein sequence ID" value="MDM5272238.1"/>
    <property type="molecule type" value="Genomic_DNA"/>
</dbReference>
<evidence type="ECO:0008006" key="4">
    <source>
        <dbReference type="Google" id="ProtNLM"/>
    </source>
</evidence>
<organism evidence="2 3">
    <name type="scientific">Sulfurovum zhangzhouensis</name>
    <dbReference type="NCBI Taxonomy" id="3019067"/>
    <lineage>
        <taxon>Bacteria</taxon>
        <taxon>Pseudomonadati</taxon>
        <taxon>Campylobacterota</taxon>
        <taxon>Epsilonproteobacteria</taxon>
        <taxon>Campylobacterales</taxon>
        <taxon>Sulfurovaceae</taxon>
        <taxon>Sulfurovum</taxon>
    </lineage>
</organism>
<gene>
    <name evidence="2" type="ORF">PGH07_08595</name>
</gene>
<comment type="caution">
    <text evidence="2">The sequence shown here is derived from an EMBL/GenBank/DDBJ whole genome shotgun (WGS) entry which is preliminary data.</text>
</comment>
<dbReference type="RefSeq" id="WP_289414023.1">
    <property type="nucleotide sequence ID" value="NZ_JAQIBD010000003.1"/>
</dbReference>
<keyword evidence="1" id="KW-0812">Transmembrane</keyword>
<keyword evidence="1" id="KW-1133">Transmembrane helix</keyword>
<reference evidence="2" key="1">
    <citation type="submission" date="2023-01" db="EMBL/GenBank/DDBJ databases">
        <title>Sulfurovum sp. zt1-1 genome assembly.</title>
        <authorList>
            <person name="Wang J."/>
        </authorList>
    </citation>
    <scope>NUCLEOTIDE SEQUENCE</scope>
    <source>
        <strain evidence="2">Zt1-1</strain>
    </source>
</reference>
<name>A0ABT7QZF6_9BACT</name>
<evidence type="ECO:0000313" key="3">
    <source>
        <dbReference type="Proteomes" id="UP001169069"/>
    </source>
</evidence>
<proteinExistence type="predicted"/>
<dbReference type="Proteomes" id="UP001169069">
    <property type="component" value="Unassembled WGS sequence"/>
</dbReference>
<evidence type="ECO:0000256" key="1">
    <source>
        <dbReference type="SAM" id="Phobius"/>
    </source>
</evidence>
<keyword evidence="3" id="KW-1185">Reference proteome</keyword>
<sequence>MKEINLLDIFYTGGKLFLVFYGAIIITNLLTKKKKEQDSKESEGK</sequence>
<feature type="transmembrane region" description="Helical" evidence="1">
    <location>
        <begin position="12"/>
        <end position="30"/>
    </location>
</feature>
<accession>A0ABT7QZF6</accession>
<keyword evidence="1" id="KW-0472">Membrane</keyword>
<evidence type="ECO:0000313" key="2">
    <source>
        <dbReference type="EMBL" id="MDM5272238.1"/>
    </source>
</evidence>